<organism evidence="2 3">
    <name type="scientific">Salix dunnii</name>
    <dbReference type="NCBI Taxonomy" id="1413687"/>
    <lineage>
        <taxon>Eukaryota</taxon>
        <taxon>Viridiplantae</taxon>
        <taxon>Streptophyta</taxon>
        <taxon>Embryophyta</taxon>
        <taxon>Tracheophyta</taxon>
        <taxon>Spermatophyta</taxon>
        <taxon>Magnoliopsida</taxon>
        <taxon>eudicotyledons</taxon>
        <taxon>Gunneridae</taxon>
        <taxon>Pentapetalae</taxon>
        <taxon>rosids</taxon>
        <taxon>fabids</taxon>
        <taxon>Malpighiales</taxon>
        <taxon>Salicaceae</taxon>
        <taxon>Saliceae</taxon>
        <taxon>Salix</taxon>
    </lineage>
</organism>
<sequence>MARKIKKGVDSIHEVEGVLYRIPETLPHRTLEQMKVPQNENEVPLIEVDELCLGSSLEIRAVKCRAGNLILTVITQLVHHGMLFVPIGYTFGAGMLSMDSIRGGSPYGGEILSGDGTTEPGAIDLAFAEHQGG</sequence>
<proteinExistence type="inferred from homology"/>
<keyword evidence="3" id="KW-1185">Reference proteome</keyword>
<comment type="caution">
    <text evidence="2">The sequence shown here is derived from an EMBL/GenBank/DDBJ whole genome shotgun (WGS) entry which is preliminary data.</text>
</comment>
<dbReference type="EMBL" id="JADGMS010000009">
    <property type="protein sequence ID" value="KAF9675991.1"/>
    <property type="molecule type" value="Genomic_DNA"/>
</dbReference>
<evidence type="ECO:0000313" key="2">
    <source>
        <dbReference type="EMBL" id="KAF9675991.1"/>
    </source>
</evidence>
<dbReference type="Gene3D" id="3.40.50.360">
    <property type="match status" value="1"/>
</dbReference>
<accession>A0A835JWI5</accession>
<evidence type="ECO:0000256" key="1">
    <source>
        <dbReference type="ARBA" id="ARBA00006961"/>
    </source>
</evidence>
<gene>
    <name evidence="2" type="ORF">SADUNF_Sadunf09G0091800</name>
</gene>
<comment type="similarity">
    <text evidence="1">Belongs to the WrbA family.</text>
</comment>
<dbReference type="SUPFAM" id="SSF52218">
    <property type="entry name" value="Flavoproteins"/>
    <property type="match status" value="1"/>
</dbReference>
<dbReference type="PANTHER" id="PTHR30546">
    <property type="entry name" value="FLAVODOXIN-RELATED PROTEIN WRBA-RELATED"/>
    <property type="match status" value="1"/>
</dbReference>
<protein>
    <submittedName>
        <fullName evidence="2">Uncharacterized protein</fullName>
    </submittedName>
</protein>
<dbReference type="OrthoDB" id="504689at2759"/>
<name>A0A835JWI5_9ROSI</name>
<dbReference type="GO" id="GO:0016020">
    <property type="term" value="C:membrane"/>
    <property type="evidence" value="ECO:0007669"/>
    <property type="project" value="TreeGrafter"/>
</dbReference>
<dbReference type="Proteomes" id="UP000657918">
    <property type="component" value="Unassembled WGS sequence"/>
</dbReference>
<evidence type="ECO:0000313" key="3">
    <source>
        <dbReference type="Proteomes" id="UP000657918"/>
    </source>
</evidence>
<dbReference type="AlphaFoldDB" id="A0A835JWI5"/>
<dbReference type="PANTHER" id="PTHR30546:SF24">
    <property type="entry name" value="NAD(P)H DEHYDROGENASE (QUINONE)"/>
    <property type="match status" value="1"/>
</dbReference>
<dbReference type="GO" id="GO:0003955">
    <property type="term" value="F:NAD(P)H dehydrogenase (quinone) activity"/>
    <property type="evidence" value="ECO:0007669"/>
    <property type="project" value="TreeGrafter"/>
</dbReference>
<dbReference type="InterPro" id="IPR029039">
    <property type="entry name" value="Flavoprotein-like_sf"/>
</dbReference>
<reference evidence="2 3" key="1">
    <citation type="submission" date="2020-10" db="EMBL/GenBank/DDBJ databases">
        <title>Plant Genome Project.</title>
        <authorList>
            <person name="Zhang R.-G."/>
        </authorList>
    </citation>
    <scope>NUCLEOTIDE SEQUENCE [LARGE SCALE GENOMIC DNA]</scope>
    <source>
        <strain evidence="2">FAFU-HL-1</strain>
        <tissue evidence="2">Leaf</tissue>
    </source>
</reference>